<evidence type="ECO:0000313" key="3">
    <source>
        <dbReference type="EMBL" id="MBT1698864.1"/>
    </source>
</evidence>
<evidence type="ECO:0000259" key="2">
    <source>
        <dbReference type="PROSITE" id="PS51704"/>
    </source>
</evidence>
<dbReference type="CDD" id="cd08566">
    <property type="entry name" value="GDPD_AtGDE_like"/>
    <property type="match status" value="1"/>
</dbReference>
<evidence type="ECO:0000256" key="1">
    <source>
        <dbReference type="SAM" id="SignalP"/>
    </source>
</evidence>
<dbReference type="PANTHER" id="PTHR46211:SF1">
    <property type="entry name" value="GLYCEROPHOSPHODIESTER PHOSPHODIESTERASE, CYTOPLASMIC"/>
    <property type="match status" value="1"/>
</dbReference>
<dbReference type="SUPFAM" id="SSF51695">
    <property type="entry name" value="PLC-like phosphodiesterases"/>
    <property type="match status" value="1"/>
</dbReference>
<dbReference type="InterPro" id="IPR017946">
    <property type="entry name" value="PLC-like_Pdiesterase_TIM-brl"/>
</dbReference>
<proteinExistence type="predicted"/>
<accession>A0AAP2DR90</accession>
<evidence type="ECO:0000313" key="4">
    <source>
        <dbReference type="Proteomes" id="UP001319200"/>
    </source>
</evidence>
<dbReference type="Proteomes" id="UP001319200">
    <property type="component" value="Unassembled WGS sequence"/>
</dbReference>
<dbReference type="EMBL" id="JAHESF010000018">
    <property type="protein sequence ID" value="MBT1698864.1"/>
    <property type="molecule type" value="Genomic_DNA"/>
</dbReference>
<dbReference type="GO" id="GO:0008081">
    <property type="term" value="F:phosphoric diester hydrolase activity"/>
    <property type="evidence" value="ECO:0007669"/>
    <property type="project" value="InterPro"/>
</dbReference>
<reference evidence="3 4" key="1">
    <citation type="submission" date="2021-05" db="EMBL/GenBank/DDBJ databases">
        <title>A Polyphasic approach of four new species of the genus Ohtaekwangia: Ohtaekwangia histidinii sp. nov., Ohtaekwangia cretensis sp. nov., Ohtaekwangia indiensis sp. nov., Ohtaekwangia reichenbachii sp. nov. from diverse environment.</title>
        <authorList>
            <person name="Octaviana S."/>
        </authorList>
    </citation>
    <scope>NUCLEOTIDE SEQUENCE [LARGE SCALE GENOMIC DNA]</scope>
    <source>
        <strain evidence="3 4">PWU4</strain>
    </source>
</reference>
<dbReference type="PROSITE" id="PS51704">
    <property type="entry name" value="GP_PDE"/>
    <property type="match status" value="1"/>
</dbReference>
<dbReference type="PANTHER" id="PTHR46211">
    <property type="entry name" value="GLYCEROPHOSPHORYL DIESTER PHOSPHODIESTERASE"/>
    <property type="match status" value="1"/>
</dbReference>
<keyword evidence="4" id="KW-1185">Reference proteome</keyword>
<feature type="signal peptide" evidence="1">
    <location>
        <begin position="1"/>
        <end position="25"/>
    </location>
</feature>
<dbReference type="GO" id="GO:0006629">
    <property type="term" value="P:lipid metabolic process"/>
    <property type="evidence" value="ECO:0007669"/>
    <property type="project" value="InterPro"/>
</dbReference>
<gene>
    <name evidence="3" type="ORF">KK083_18365</name>
</gene>
<feature type="domain" description="GP-PDE" evidence="2">
    <location>
        <begin position="37"/>
        <end position="274"/>
    </location>
</feature>
<dbReference type="RefSeq" id="WP_254165818.1">
    <property type="nucleotide sequence ID" value="NZ_JAHESF010000018.1"/>
</dbReference>
<dbReference type="AlphaFoldDB" id="A0AAP2DR90"/>
<dbReference type="InterPro" id="IPR030395">
    <property type="entry name" value="GP_PDE_dom"/>
</dbReference>
<keyword evidence="1" id="KW-0732">Signal</keyword>
<organism evidence="3 4">
    <name type="scientific">Chryseosolibacter histidini</name>
    <dbReference type="NCBI Taxonomy" id="2782349"/>
    <lineage>
        <taxon>Bacteria</taxon>
        <taxon>Pseudomonadati</taxon>
        <taxon>Bacteroidota</taxon>
        <taxon>Cytophagia</taxon>
        <taxon>Cytophagales</taxon>
        <taxon>Chryseotaleaceae</taxon>
        <taxon>Chryseosolibacter</taxon>
    </lineage>
</organism>
<dbReference type="Gene3D" id="3.20.20.190">
    <property type="entry name" value="Phosphatidylinositol (PI) phosphodiesterase"/>
    <property type="match status" value="1"/>
</dbReference>
<sequence>MKLTNYNATTFLLVLCTFLPAIDFAQDAAEKIVYRFPEISAHRGASRSAPENTLASFSKAIGLGAGFLEVDVRTTRDEAQVCLHDGSLKRTTGVEKKITEVSVKDLRALSAGSWFGKEFAGEKIPLLEDLCKLVSAANKDRSRHIKLYVDCKDIDASKVVRILRDHGVLDSAVFYGNLTTLARIREHASTARLMPAYPGVADARSVIRQLKPYAFDVSPSELDDAVVRFCHDNRIKVFTDLLDEYDTPQQYARAIRLGVDVIQTDDIIAVQEEINKQKGSQIK</sequence>
<name>A0AAP2DR90_9BACT</name>
<dbReference type="Pfam" id="PF03009">
    <property type="entry name" value="GDPD"/>
    <property type="match status" value="1"/>
</dbReference>
<feature type="chain" id="PRO_5042813147" evidence="1">
    <location>
        <begin position="26"/>
        <end position="283"/>
    </location>
</feature>
<comment type="caution">
    <text evidence="3">The sequence shown here is derived from an EMBL/GenBank/DDBJ whole genome shotgun (WGS) entry which is preliminary data.</text>
</comment>
<protein>
    <submittedName>
        <fullName evidence="3">Glycerophosphodiester phosphodiesterase family protein</fullName>
    </submittedName>
</protein>